<dbReference type="InterPro" id="IPR000182">
    <property type="entry name" value="GNAT_dom"/>
</dbReference>
<evidence type="ECO:0000259" key="2">
    <source>
        <dbReference type="PROSITE" id="PS51186"/>
    </source>
</evidence>
<keyword evidence="4" id="KW-1185">Reference proteome</keyword>
<organism evidence="3 4">
    <name type="scientific">Orbilia ellipsospora</name>
    <dbReference type="NCBI Taxonomy" id="2528407"/>
    <lineage>
        <taxon>Eukaryota</taxon>
        <taxon>Fungi</taxon>
        <taxon>Dikarya</taxon>
        <taxon>Ascomycota</taxon>
        <taxon>Pezizomycotina</taxon>
        <taxon>Orbiliomycetes</taxon>
        <taxon>Orbiliales</taxon>
        <taxon>Orbiliaceae</taxon>
        <taxon>Orbilia</taxon>
    </lineage>
</organism>
<dbReference type="GO" id="GO:0016747">
    <property type="term" value="F:acyltransferase activity, transferring groups other than amino-acyl groups"/>
    <property type="evidence" value="ECO:0007669"/>
    <property type="project" value="InterPro"/>
</dbReference>
<dbReference type="AlphaFoldDB" id="A0AAV9X6G9"/>
<proteinExistence type="predicted"/>
<dbReference type="Pfam" id="PF00583">
    <property type="entry name" value="Acetyltransf_1"/>
    <property type="match status" value="1"/>
</dbReference>
<dbReference type="PANTHER" id="PTHR43305">
    <property type="entry name" value="FAMILY N-ACETYLTRANSFERASE, PUTATIVE (AFU_ORTHOLOGUE AFUA_2G01380)-RELATED"/>
    <property type="match status" value="1"/>
</dbReference>
<dbReference type="PANTHER" id="PTHR43305:SF1">
    <property type="entry name" value="FAMILY N-ACETYLTRANSFERASE, PUTATIVE (AFU_ORTHOLOGUE AFUA_2G01380)-RELATED"/>
    <property type="match status" value="1"/>
</dbReference>
<dbReference type="EMBL" id="JAVHJO010000012">
    <property type="protein sequence ID" value="KAK6531878.1"/>
    <property type="molecule type" value="Genomic_DNA"/>
</dbReference>
<feature type="region of interest" description="Disordered" evidence="1">
    <location>
        <begin position="9"/>
        <end position="28"/>
    </location>
</feature>
<sequence>MHLRDLAFQSKNRLTEKHKMSQSQSDAIEQRTVPRFTISPATENDLADVIKLFTLYAESLHIDLSFQSFTEELANLPGKYAPPTGQILLARREVTEPESLRSQRDSGRGIVDEINDPSSRERVAALTTVANGINGINGLIIPESIGCVAVRPISFSPPFDRGGPDVKRCEMKRLYTLPSTRGQGVGRELVREILDVAQELGYDEMYLDTLSTMTAALRMYEKYGFVRTEAYYHNPNEGVVFLVKKFGAV</sequence>
<name>A0AAV9X6G9_9PEZI</name>
<evidence type="ECO:0000256" key="1">
    <source>
        <dbReference type="SAM" id="MobiDB-lite"/>
    </source>
</evidence>
<dbReference type="SUPFAM" id="SSF55729">
    <property type="entry name" value="Acyl-CoA N-acyltransferases (Nat)"/>
    <property type="match status" value="1"/>
</dbReference>
<dbReference type="Proteomes" id="UP001365542">
    <property type="component" value="Unassembled WGS sequence"/>
</dbReference>
<dbReference type="CDD" id="cd04301">
    <property type="entry name" value="NAT_SF"/>
    <property type="match status" value="1"/>
</dbReference>
<gene>
    <name evidence="3" type="ORF">TWF694_003043</name>
</gene>
<comment type="caution">
    <text evidence="3">The sequence shown here is derived from an EMBL/GenBank/DDBJ whole genome shotgun (WGS) entry which is preliminary data.</text>
</comment>
<dbReference type="Gene3D" id="3.40.630.30">
    <property type="match status" value="1"/>
</dbReference>
<accession>A0AAV9X6G9</accession>
<feature type="domain" description="N-acetyltransferase" evidence="2">
    <location>
        <begin position="89"/>
        <end position="247"/>
    </location>
</feature>
<evidence type="ECO:0000313" key="3">
    <source>
        <dbReference type="EMBL" id="KAK6531878.1"/>
    </source>
</evidence>
<evidence type="ECO:0000313" key="4">
    <source>
        <dbReference type="Proteomes" id="UP001365542"/>
    </source>
</evidence>
<reference evidence="3 4" key="1">
    <citation type="submission" date="2019-10" db="EMBL/GenBank/DDBJ databases">
        <authorList>
            <person name="Palmer J.M."/>
        </authorList>
    </citation>
    <scope>NUCLEOTIDE SEQUENCE [LARGE SCALE GENOMIC DNA]</scope>
    <source>
        <strain evidence="3 4">TWF694</strain>
    </source>
</reference>
<protein>
    <recommendedName>
        <fullName evidence="2">N-acetyltransferase domain-containing protein</fullName>
    </recommendedName>
</protein>
<dbReference type="PROSITE" id="PS51186">
    <property type="entry name" value="GNAT"/>
    <property type="match status" value="1"/>
</dbReference>
<dbReference type="InterPro" id="IPR052777">
    <property type="entry name" value="Acetyltransferase_Enz"/>
</dbReference>
<dbReference type="InterPro" id="IPR016181">
    <property type="entry name" value="Acyl_CoA_acyltransferase"/>
</dbReference>